<dbReference type="Proteomes" id="UP000308768">
    <property type="component" value="Unassembled WGS sequence"/>
</dbReference>
<organism evidence="2 3">
    <name type="scientific">Cryomyces minteri</name>
    <dbReference type="NCBI Taxonomy" id="331657"/>
    <lineage>
        <taxon>Eukaryota</taxon>
        <taxon>Fungi</taxon>
        <taxon>Dikarya</taxon>
        <taxon>Ascomycota</taxon>
        <taxon>Pezizomycotina</taxon>
        <taxon>Dothideomycetes</taxon>
        <taxon>Dothideomycetes incertae sedis</taxon>
        <taxon>Cryomyces</taxon>
    </lineage>
</organism>
<feature type="compositionally biased region" description="Basic and acidic residues" evidence="1">
    <location>
        <begin position="662"/>
        <end position="677"/>
    </location>
</feature>
<feature type="compositionally biased region" description="Basic and acidic residues" evidence="1">
    <location>
        <begin position="159"/>
        <end position="191"/>
    </location>
</feature>
<dbReference type="AlphaFoldDB" id="A0A4U0WAW4"/>
<dbReference type="EMBL" id="NAJN01002015">
    <property type="protein sequence ID" value="TKA58956.1"/>
    <property type="molecule type" value="Genomic_DNA"/>
</dbReference>
<feature type="compositionally biased region" description="Basic residues" evidence="1">
    <location>
        <begin position="606"/>
        <end position="617"/>
    </location>
</feature>
<feature type="compositionally biased region" description="Acidic residues" evidence="1">
    <location>
        <begin position="396"/>
        <end position="405"/>
    </location>
</feature>
<feature type="compositionally biased region" description="Basic and acidic residues" evidence="1">
    <location>
        <begin position="635"/>
        <end position="652"/>
    </location>
</feature>
<keyword evidence="3" id="KW-1185">Reference proteome</keyword>
<comment type="caution">
    <text evidence="2">The sequence shown here is derived from an EMBL/GenBank/DDBJ whole genome shotgun (WGS) entry which is preliminary data.</text>
</comment>
<feature type="compositionally biased region" description="Basic and acidic residues" evidence="1">
    <location>
        <begin position="322"/>
        <end position="344"/>
    </location>
</feature>
<evidence type="ECO:0000256" key="1">
    <source>
        <dbReference type="SAM" id="MobiDB-lite"/>
    </source>
</evidence>
<evidence type="ECO:0000313" key="2">
    <source>
        <dbReference type="EMBL" id="TKA58956.1"/>
    </source>
</evidence>
<feature type="region of interest" description="Disordered" evidence="1">
    <location>
        <begin position="96"/>
        <end position="192"/>
    </location>
</feature>
<feature type="compositionally biased region" description="Low complexity" evidence="1">
    <location>
        <begin position="103"/>
        <end position="114"/>
    </location>
</feature>
<protein>
    <recommendedName>
        <fullName evidence="4">G-patch domain-containing protein</fullName>
    </recommendedName>
</protein>
<evidence type="ECO:0000313" key="3">
    <source>
        <dbReference type="Proteomes" id="UP000308768"/>
    </source>
</evidence>
<name>A0A4U0WAW4_9PEZI</name>
<feature type="compositionally biased region" description="Basic and acidic residues" evidence="1">
    <location>
        <begin position="426"/>
        <end position="438"/>
    </location>
</feature>
<proteinExistence type="predicted"/>
<gene>
    <name evidence="2" type="ORF">B0A49_11901</name>
</gene>
<feature type="compositionally biased region" description="Basic and acidic residues" evidence="1">
    <location>
        <begin position="459"/>
        <end position="489"/>
    </location>
</feature>
<feature type="region of interest" description="Disordered" evidence="1">
    <location>
        <begin position="605"/>
        <end position="693"/>
    </location>
</feature>
<reference evidence="2 3" key="1">
    <citation type="submission" date="2017-03" db="EMBL/GenBank/DDBJ databases">
        <title>Genomes of endolithic fungi from Antarctica.</title>
        <authorList>
            <person name="Coleine C."/>
            <person name="Masonjones S."/>
            <person name="Stajich J.E."/>
        </authorList>
    </citation>
    <scope>NUCLEOTIDE SEQUENCE [LARGE SCALE GENOMIC DNA]</scope>
    <source>
        <strain evidence="2 3">CCFEE 5187</strain>
    </source>
</reference>
<sequence>MDASAYLQRHGWRGSGHSLDRTGNGLKKPLLISKKVDVLGVGIKKHDVSDQWWMRAFDNSLKELGSGQKSTLQQVREGGVKKGGLYGFFIRGQGVPGTLSEDTTSTTTPAASTPRAMSPIINGIDGTSAPAEAPHASKKLDVSTVATEAPAERSRKRKREGESREELRKRRKEEKAEKARAGAARNREKGLADGTLDLTAEAEKAKARELDRKASQFVTKAVLEGRLEEVAAAARREDQFRAGIEPSSDQPNSQMNEDRLKMINGAGPVTQTGTEPLGPPKKLSYKAEKYARERLKREAKRAEKARLLALQTGEPMPTELTAEERKAKHKAAKAERKAARKEANAARQKKGAAKLAAKIARREAKMQRKAVKRQEKAEFAERLRAEKKAQEPSEPISDEVMDTAPDEIKFGMTKKGRVKKVPGIGHVDRYPTKAEKRATKNAAQALRRGITVEELLAEQQKEREQKEVEAPPKADERRAAKATDEHQDTENAAPATATSRPLSEEKRVKYAARAAEKGMTIEAYIARREAKKANHGEAREPAAALESAGFMIDTQGDANLASGAPADASAGFVVDTRGDESIWEVLKSTDAVKTPVRAPVDPAVWKAKKERAKKRADKKMEVQKRLTQQVLGESGARDGGKELTKEQLNDARRKARKLMRAAKKETKRGAGKRELAGRDWLSFAGRSEGGRNL</sequence>
<evidence type="ECO:0008006" key="4">
    <source>
        <dbReference type="Google" id="ProtNLM"/>
    </source>
</evidence>
<feature type="region of interest" description="Disordered" evidence="1">
    <location>
        <begin position="265"/>
        <end position="285"/>
    </location>
</feature>
<feature type="region of interest" description="Disordered" evidence="1">
    <location>
        <begin position="307"/>
        <end position="509"/>
    </location>
</feature>
<dbReference type="STRING" id="331657.A0A4U0WAW4"/>
<accession>A0A4U0WAW4</accession>
<dbReference type="OrthoDB" id="3366546at2759"/>
<feature type="compositionally biased region" description="Basic and acidic residues" evidence="1">
    <location>
        <begin position="360"/>
        <end position="391"/>
    </location>
</feature>